<proteinExistence type="predicted"/>
<dbReference type="InParanoid" id="A0A5C3NYL4"/>
<protein>
    <recommendedName>
        <fullName evidence="3">F-box domain-containing protein</fullName>
    </recommendedName>
</protein>
<organism evidence="1 2">
    <name type="scientific">Polyporus arcularius HHB13444</name>
    <dbReference type="NCBI Taxonomy" id="1314778"/>
    <lineage>
        <taxon>Eukaryota</taxon>
        <taxon>Fungi</taxon>
        <taxon>Dikarya</taxon>
        <taxon>Basidiomycota</taxon>
        <taxon>Agaricomycotina</taxon>
        <taxon>Agaricomycetes</taxon>
        <taxon>Polyporales</taxon>
        <taxon>Polyporaceae</taxon>
        <taxon>Polyporus</taxon>
    </lineage>
</organism>
<reference evidence="1 2" key="1">
    <citation type="journal article" date="2019" name="Nat. Ecol. Evol.">
        <title>Megaphylogeny resolves global patterns of mushroom evolution.</title>
        <authorList>
            <person name="Varga T."/>
            <person name="Krizsan K."/>
            <person name="Foldi C."/>
            <person name="Dima B."/>
            <person name="Sanchez-Garcia M."/>
            <person name="Sanchez-Ramirez S."/>
            <person name="Szollosi G.J."/>
            <person name="Szarkandi J.G."/>
            <person name="Papp V."/>
            <person name="Albert L."/>
            <person name="Andreopoulos W."/>
            <person name="Angelini C."/>
            <person name="Antonin V."/>
            <person name="Barry K.W."/>
            <person name="Bougher N.L."/>
            <person name="Buchanan P."/>
            <person name="Buyck B."/>
            <person name="Bense V."/>
            <person name="Catcheside P."/>
            <person name="Chovatia M."/>
            <person name="Cooper J."/>
            <person name="Damon W."/>
            <person name="Desjardin D."/>
            <person name="Finy P."/>
            <person name="Geml J."/>
            <person name="Haridas S."/>
            <person name="Hughes K."/>
            <person name="Justo A."/>
            <person name="Karasinski D."/>
            <person name="Kautmanova I."/>
            <person name="Kiss B."/>
            <person name="Kocsube S."/>
            <person name="Kotiranta H."/>
            <person name="LaButti K.M."/>
            <person name="Lechner B.E."/>
            <person name="Liimatainen K."/>
            <person name="Lipzen A."/>
            <person name="Lukacs Z."/>
            <person name="Mihaltcheva S."/>
            <person name="Morgado L.N."/>
            <person name="Niskanen T."/>
            <person name="Noordeloos M.E."/>
            <person name="Ohm R.A."/>
            <person name="Ortiz-Santana B."/>
            <person name="Ovrebo C."/>
            <person name="Racz N."/>
            <person name="Riley R."/>
            <person name="Savchenko A."/>
            <person name="Shiryaev A."/>
            <person name="Soop K."/>
            <person name="Spirin V."/>
            <person name="Szebenyi C."/>
            <person name="Tomsovsky M."/>
            <person name="Tulloss R.E."/>
            <person name="Uehling J."/>
            <person name="Grigoriev I.V."/>
            <person name="Vagvolgyi C."/>
            <person name="Papp T."/>
            <person name="Martin F.M."/>
            <person name="Miettinen O."/>
            <person name="Hibbett D.S."/>
            <person name="Nagy L.G."/>
        </authorList>
    </citation>
    <scope>NUCLEOTIDE SEQUENCE [LARGE SCALE GENOMIC DNA]</scope>
    <source>
        <strain evidence="1 2">HHB13444</strain>
    </source>
</reference>
<gene>
    <name evidence="1" type="ORF">K466DRAFT_331372</name>
</gene>
<keyword evidence="2" id="KW-1185">Reference proteome</keyword>
<dbReference type="EMBL" id="ML211580">
    <property type="protein sequence ID" value="TFK81617.1"/>
    <property type="molecule type" value="Genomic_DNA"/>
</dbReference>
<dbReference type="AlphaFoldDB" id="A0A5C3NYL4"/>
<dbReference type="Gene3D" id="3.80.10.10">
    <property type="entry name" value="Ribonuclease Inhibitor"/>
    <property type="match status" value="1"/>
</dbReference>
<accession>A0A5C3NYL4</accession>
<evidence type="ECO:0008006" key="3">
    <source>
        <dbReference type="Google" id="ProtNLM"/>
    </source>
</evidence>
<dbReference type="Proteomes" id="UP000308197">
    <property type="component" value="Unassembled WGS sequence"/>
</dbReference>
<dbReference type="SUPFAM" id="SSF52058">
    <property type="entry name" value="L domain-like"/>
    <property type="match status" value="1"/>
</dbReference>
<evidence type="ECO:0000313" key="1">
    <source>
        <dbReference type="EMBL" id="TFK81617.1"/>
    </source>
</evidence>
<dbReference type="InterPro" id="IPR032675">
    <property type="entry name" value="LRR_dom_sf"/>
</dbReference>
<name>A0A5C3NYL4_9APHY</name>
<sequence length="363" mass="40797">MCQYGDLPATPHDATHRSSLCPCAWSRTAQGAYSFWFRTVRALEWFATAVEGPDIWHMKATMLEDLTIDNTAGIHTGTLRKIAGFMSSLRELHMKGCNPDHVQEFLINVPPQAPLQHLSLPRLPYNLHEIPCWPGVRTLELLMGGDEPDATVPNPFPSLTHLKLHGSHWYEIDLTLQLLRISRSPQLVSLSVALASCVPLYASNQRGFLGLSIRFSNLKYLEVDETGYKVDPNALVMCMEPRDFDVASWKAYFPSLETLVWTPPNDTLIASRGPREEFYGGIFAGFSWRLFDGWESLKCFRGGIVVASPAQDGTTCRLWWTRRRDSLCPVFVPRCADCDGELWRTGREEGCVAEDTPIVPAVV</sequence>
<evidence type="ECO:0000313" key="2">
    <source>
        <dbReference type="Proteomes" id="UP000308197"/>
    </source>
</evidence>